<dbReference type="SUPFAM" id="SSF53474">
    <property type="entry name" value="alpha/beta-Hydrolases"/>
    <property type="match status" value="1"/>
</dbReference>
<evidence type="ECO:0000313" key="5">
    <source>
        <dbReference type="Proteomes" id="UP001162162"/>
    </source>
</evidence>
<dbReference type="Proteomes" id="UP001162162">
    <property type="component" value="Unassembled WGS sequence"/>
</dbReference>
<dbReference type="Pfam" id="PF00561">
    <property type="entry name" value="Abhydrolase_1"/>
    <property type="match status" value="1"/>
</dbReference>
<dbReference type="PANTHER" id="PTHR21661">
    <property type="entry name" value="EPOXIDE HYDROLASE 1-RELATED"/>
    <property type="match status" value="1"/>
</dbReference>
<name>A0AAV8YCT0_9CUCU</name>
<keyword evidence="2" id="KW-0378">Hydrolase</keyword>
<reference evidence="4" key="1">
    <citation type="journal article" date="2023" name="Insect Mol. Biol.">
        <title>Genome sequencing provides insights into the evolution of gene families encoding plant cell wall-degrading enzymes in longhorned beetles.</title>
        <authorList>
            <person name="Shin N.R."/>
            <person name="Okamura Y."/>
            <person name="Kirsch R."/>
            <person name="Pauchet Y."/>
        </authorList>
    </citation>
    <scope>NUCLEOTIDE SEQUENCE</scope>
    <source>
        <strain evidence="4">AMC_N1</strain>
    </source>
</reference>
<dbReference type="InterPro" id="IPR000073">
    <property type="entry name" value="AB_hydrolase_1"/>
</dbReference>
<evidence type="ECO:0000313" key="4">
    <source>
        <dbReference type="EMBL" id="KAJ8948740.1"/>
    </source>
</evidence>
<protein>
    <recommendedName>
        <fullName evidence="3">AB hydrolase-1 domain-containing protein</fullName>
    </recommendedName>
</protein>
<sequence>MAVLKLLSADMLSSRRFAAGSRTGFGYSEAPARPGFDVVSMAALLKNFMHRLGYEKFYVHGSGLGGIAAQIMATLYPGSIRGALYLLLQLPRPWLR</sequence>
<dbReference type="InterPro" id="IPR029058">
    <property type="entry name" value="AB_hydrolase_fold"/>
</dbReference>
<proteinExistence type="inferred from homology"/>
<gene>
    <name evidence="4" type="ORF">NQ318_017909</name>
</gene>
<dbReference type="PANTHER" id="PTHR21661:SF35">
    <property type="entry name" value="EPOXIDE HYDROLASE"/>
    <property type="match status" value="1"/>
</dbReference>
<dbReference type="Gene3D" id="3.40.50.1820">
    <property type="entry name" value="alpha/beta hydrolase"/>
    <property type="match status" value="1"/>
</dbReference>
<dbReference type="EMBL" id="JAPWTK010000131">
    <property type="protein sequence ID" value="KAJ8948740.1"/>
    <property type="molecule type" value="Genomic_DNA"/>
</dbReference>
<dbReference type="GO" id="GO:0097176">
    <property type="term" value="P:epoxide metabolic process"/>
    <property type="evidence" value="ECO:0007669"/>
    <property type="project" value="TreeGrafter"/>
</dbReference>
<dbReference type="GO" id="GO:0004301">
    <property type="term" value="F:epoxide hydrolase activity"/>
    <property type="evidence" value="ECO:0007669"/>
    <property type="project" value="TreeGrafter"/>
</dbReference>
<comment type="caution">
    <text evidence="4">The sequence shown here is derived from an EMBL/GenBank/DDBJ whole genome shotgun (WGS) entry which is preliminary data.</text>
</comment>
<accession>A0AAV8YCT0</accession>
<evidence type="ECO:0000256" key="2">
    <source>
        <dbReference type="ARBA" id="ARBA00022801"/>
    </source>
</evidence>
<dbReference type="AlphaFoldDB" id="A0AAV8YCT0"/>
<keyword evidence="5" id="KW-1185">Reference proteome</keyword>
<organism evidence="4 5">
    <name type="scientific">Aromia moschata</name>
    <dbReference type="NCBI Taxonomy" id="1265417"/>
    <lineage>
        <taxon>Eukaryota</taxon>
        <taxon>Metazoa</taxon>
        <taxon>Ecdysozoa</taxon>
        <taxon>Arthropoda</taxon>
        <taxon>Hexapoda</taxon>
        <taxon>Insecta</taxon>
        <taxon>Pterygota</taxon>
        <taxon>Neoptera</taxon>
        <taxon>Endopterygota</taxon>
        <taxon>Coleoptera</taxon>
        <taxon>Polyphaga</taxon>
        <taxon>Cucujiformia</taxon>
        <taxon>Chrysomeloidea</taxon>
        <taxon>Cerambycidae</taxon>
        <taxon>Cerambycinae</taxon>
        <taxon>Callichromatini</taxon>
        <taxon>Aromia</taxon>
    </lineage>
</organism>
<comment type="similarity">
    <text evidence="1">Belongs to the peptidase S33 family.</text>
</comment>
<evidence type="ECO:0000256" key="1">
    <source>
        <dbReference type="ARBA" id="ARBA00010088"/>
    </source>
</evidence>
<evidence type="ECO:0000259" key="3">
    <source>
        <dbReference type="Pfam" id="PF00561"/>
    </source>
</evidence>
<feature type="domain" description="AB hydrolase-1" evidence="3">
    <location>
        <begin position="14"/>
        <end position="82"/>
    </location>
</feature>